<protein>
    <submittedName>
        <fullName evidence="2">FAD-binding protein</fullName>
    </submittedName>
</protein>
<dbReference type="PRINTS" id="PR00368">
    <property type="entry name" value="FADPNR"/>
</dbReference>
<dbReference type="GO" id="GO:0016491">
    <property type="term" value="F:oxidoreductase activity"/>
    <property type="evidence" value="ECO:0007669"/>
    <property type="project" value="InterPro"/>
</dbReference>
<gene>
    <name evidence="2" type="ORF">EF807_00800</name>
</gene>
<dbReference type="Gene3D" id="3.50.50.60">
    <property type="entry name" value="FAD/NAD(P)-binding domain"/>
    <property type="match status" value="1"/>
</dbReference>
<dbReference type="AlphaFoldDB" id="A0A520L071"/>
<dbReference type="PANTHER" id="PTHR42685">
    <property type="entry name" value="GERANYLGERANYL DIPHOSPHATE REDUCTASE"/>
    <property type="match status" value="1"/>
</dbReference>
<evidence type="ECO:0000259" key="1">
    <source>
        <dbReference type="Pfam" id="PF07992"/>
    </source>
</evidence>
<evidence type="ECO:0000313" key="2">
    <source>
        <dbReference type="EMBL" id="RZN73314.1"/>
    </source>
</evidence>
<dbReference type="Pfam" id="PF07992">
    <property type="entry name" value="Pyr_redox_2"/>
    <property type="match status" value="1"/>
</dbReference>
<dbReference type="InterPro" id="IPR036188">
    <property type="entry name" value="FAD/NAD-bd_sf"/>
</dbReference>
<dbReference type="SUPFAM" id="SSF51905">
    <property type="entry name" value="FAD/NAD(P)-binding domain"/>
    <property type="match status" value="1"/>
</dbReference>
<dbReference type="Proteomes" id="UP000320766">
    <property type="component" value="Unassembled WGS sequence"/>
</dbReference>
<name>A0A520L071_9EURY</name>
<proteinExistence type="predicted"/>
<organism evidence="2 3">
    <name type="scientific">Candidatus Methanolliviera hydrocarbonicum</name>
    <dbReference type="NCBI Taxonomy" id="2491085"/>
    <lineage>
        <taxon>Archaea</taxon>
        <taxon>Methanobacteriati</taxon>
        <taxon>Methanobacteriota</taxon>
        <taxon>Candidatus Methanoliparia</taxon>
        <taxon>Candidatus Methanoliparales</taxon>
        <taxon>Candidatus Methanollivieraceae</taxon>
        <taxon>Candidatus Methanolliviera</taxon>
    </lineage>
</organism>
<accession>A0A520L071</accession>
<dbReference type="PRINTS" id="PR00411">
    <property type="entry name" value="PNDRDTASEI"/>
</dbReference>
<dbReference type="PANTHER" id="PTHR42685:SF22">
    <property type="entry name" value="CONDITIONED MEDIUM FACTOR RECEPTOR 1"/>
    <property type="match status" value="1"/>
</dbReference>
<evidence type="ECO:0000313" key="3">
    <source>
        <dbReference type="Proteomes" id="UP000320766"/>
    </source>
</evidence>
<comment type="caution">
    <text evidence="2">The sequence shown here is derived from an EMBL/GenBank/DDBJ whole genome shotgun (WGS) entry which is preliminary data.</text>
</comment>
<reference evidence="2 3" key="1">
    <citation type="journal article" date="2019" name="Nat. Microbiol.">
        <title>Wide diversity of methane and short-chain alkane metabolisms in uncultured archaea.</title>
        <authorList>
            <person name="Borrel G."/>
            <person name="Adam P.S."/>
            <person name="McKay L.J."/>
            <person name="Chen L.X."/>
            <person name="Sierra-Garcia I.N."/>
            <person name="Sieber C.M."/>
            <person name="Letourneur Q."/>
            <person name="Ghozlane A."/>
            <person name="Andersen G.L."/>
            <person name="Li W.J."/>
            <person name="Hallam S.J."/>
            <person name="Muyzer G."/>
            <person name="de Oliveira V.M."/>
            <person name="Inskeep W.P."/>
            <person name="Banfield J.F."/>
            <person name="Gribaldo S."/>
        </authorList>
    </citation>
    <scope>NUCLEOTIDE SEQUENCE [LARGE SCALE GENOMIC DNA]</scope>
    <source>
        <strain evidence="2">NM1b</strain>
    </source>
</reference>
<dbReference type="InterPro" id="IPR050407">
    <property type="entry name" value="Geranylgeranyl_reductase"/>
</dbReference>
<dbReference type="EMBL" id="RXIL01000014">
    <property type="protein sequence ID" value="RZN73314.1"/>
    <property type="molecule type" value="Genomic_DNA"/>
</dbReference>
<dbReference type="InterPro" id="IPR023753">
    <property type="entry name" value="FAD/NAD-binding_dom"/>
</dbReference>
<feature type="domain" description="FAD/NAD(P)-binding" evidence="1">
    <location>
        <begin position="7"/>
        <end position="170"/>
    </location>
</feature>
<sequence length="289" mass="32835">MKKINCDVVVVGAGPGGLKAAKELAKKDRDVLVLERKPEDRIGDKVCGGGLPENVWKDIPSSLFKGVFTPIIHMGEIEASTQLLGMKIATVERIDLGQYQLKEAERFGVEIRGNSPVPDVKLMQNKILCNGEEIEYEDLIVACGSNSRLLKRLGLKTDIGIGYDYDVEEKFRDLEIFYDVEKIGIQYAWIFPHGDHASIGSGYFPRFGQKGEERRRTIEKFFKDRGIDLKDAKKRAAPMNIAYNYFKRRNVYLTHNERVNPFFKLLVSLYIFFSTISPSFSSNICPLKR</sequence>